<protein>
    <submittedName>
        <fullName evidence="2">Peptidase cysteine/serine trypsin-like domain-containing protein</fullName>
    </submittedName>
</protein>
<evidence type="ECO:0000259" key="1">
    <source>
        <dbReference type="Pfam" id="PF25819"/>
    </source>
</evidence>
<organism evidence="2 3">
    <name type="scientific">Rhizobium etli bv. mimosae str. IE4771</name>
    <dbReference type="NCBI Taxonomy" id="1432050"/>
    <lineage>
        <taxon>Bacteria</taxon>
        <taxon>Pseudomonadati</taxon>
        <taxon>Pseudomonadota</taxon>
        <taxon>Alphaproteobacteria</taxon>
        <taxon>Hyphomicrobiales</taxon>
        <taxon>Rhizobiaceae</taxon>
        <taxon>Rhizobium/Agrobacterium group</taxon>
        <taxon>Rhizobium</taxon>
    </lineage>
</organism>
<gene>
    <name evidence="2" type="ORF">IE4771_CH00557</name>
</gene>
<proteinExistence type="predicted"/>
<dbReference type="SUPFAM" id="SSF50494">
    <property type="entry name" value="Trypsin-like serine proteases"/>
    <property type="match status" value="1"/>
</dbReference>
<dbReference type="EMBL" id="CP006986">
    <property type="protein sequence ID" value="AIC25718.1"/>
    <property type="molecule type" value="Genomic_DNA"/>
</dbReference>
<sequence>MQAIIQAGNTAPQTAKELAENVLSWAKRHNLFTKVPLEDAVDGADVQFVANGDAFRAQAVEEILRKKAINLVGFSEPQKKVVIFTNGKVSKTDEKILPFHSAGFTIEYIQGGIAQVKGNPPPPETPKPFNLHQGRYTCGSSIFPAHCIGAGTFGLIVRDQHGDLFGMTNNHVAGACNNAMPGLPILAPGPLDATEDACDPFTIGRHHRLLPINDGIPENIAIGVNWDVSIFRLSDTSRVTSMQGMAFDTPAVVAAPLPGMQVEKVGRTTGRTSGLIVAQSASPVPVHYQVAEYGVRKNVYFESVYIVIGSNEQPFSKAGDSGSLVVADDGNGSKVAVGLVFAGNEQRGLSFILPLPEIMDKLSLEIVSGHHV</sequence>
<accession>A0A060HS49</accession>
<feature type="domain" description="Nal1 C-terminal" evidence="1">
    <location>
        <begin position="257"/>
        <end position="349"/>
    </location>
</feature>
<name>A0A060HS49_RHIET</name>
<dbReference type="Pfam" id="PF25819">
    <property type="entry name" value="Nal1_C"/>
    <property type="match status" value="1"/>
</dbReference>
<evidence type="ECO:0000313" key="2">
    <source>
        <dbReference type="EMBL" id="AIC25718.1"/>
    </source>
</evidence>
<dbReference type="Proteomes" id="UP000027180">
    <property type="component" value="Chromosome"/>
</dbReference>
<evidence type="ECO:0000313" key="3">
    <source>
        <dbReference type="Proteomes" id="UP000027180"/>
    </source>
</evidence>
<dbReference type="InterPro" id="IPR043504">
    <property type="entry name" value="Peptidase_S1_PA_chymotrypsin"/>
</dbReference>
<dbReference type="KEGG" id="rei:IE4771_CH00557"/>
<dbReference type="RefSeq" id="WP_186007839.1">
    <property type="nucleotide sequence ID" value="NZ_CP006986.1"/>
</dbReference>
<dbReference type="InterPro" id="IPR009003">
    <property type="entry name" value="Peptidase_S1_PA"/>
</dbReference>
<reference evidence="2 3" key="1">
    <citation type="submission" date="2013-12" db="EMBL/GenBank/DDBJ databases">
        <title>Complete genome sequence of Rhizobium etli bv. mimosae IE4771.</title>
        <authorList>
            <person name="Bustos P."/>
            <person name="Santamaria R.I."/>
            <person name="Lozano L."/>
            <person name="Ormeno-Orrillo E."/>
            <person name="Rogel M.A."/>
            <person name="Romero D."/>
            <person name="Cevallos M.A."/>
            <person name="Martinez-Romero E."/>
            <person name="Gonzalez V."/>
        </authorList>
    </citation>
    <scope>NUCLEOTIDE SEQUENCE [LARGE SCALE GENOMIC DNA]</scope>
    <source>
        <strain evidence="2 3">IE4771</strain>
    </source>
</reference>
<dbReference type="AlphaFoldDB" id="A0A060HS49"/>
<dbReference type="HOGENOM" id="CLU_743683_0_0_5"/>
<dbReference type="InterPro" id="IPR057904">
    <property type="entry name" value="Nal1_C"/>
</dbReference>
<dbReference type="Gene3D" id="2.40.10.10">
    <property type="entry name" value="Trypsin-like serine proteases"/>
    <property type="match status" value="1"/>
</dbReference>